<dbReference type="GO" id="GO:0005886">
    <property type="term" value="C:plasma membrane"/>
    <property type="evidence" value="ECO:0007669"/>
    <property type="project" value="TreeGrafter"/>
</dbReference>
<evidence type="ECO:0000259" key="4">
    <source>
        <dbReference type="PROSITE" id="PS50893"/>
    </source>
</evidence>
<evidence type="ECO:0000313" key="6">
    <source>
        <dbReference type="EMBL" id="RAM00063.1"/>
    </source>
</evidence>
<dbReference type="InterPro" id="IPR051120">
    <property type="entry name" value="ABC_AA/LPS_Transport"/>
</dbReference>
<dbReference type="CDD" id="cd03219">
    <property type="entry name" value="ABC_Mj1267_LivG_branched"/>
    <property type="match status" value="1"/>
</dbReference>
<evidence type="ECO:0000256" key="1">
    <source>
        <dbReference type="ARBA" id="ARBA00022448"/>
    </source>
</evidence>
<dbReference type="GO" id="GO:0042941">
    <property type="term" value="P:D-alanine transmembrane transport"/>
    <property type="evidence" value="ECO:0007669"/>
    <property type="project" value="TreeGrafter"/>
</dbReference>
<dbReference type="GO" id="GO:0015188">
    <property type="term" value="F:L-isoleucine transmembrane transporter activity"/>
    <property type="evidence" value="ECO:0007669"/>
    <property type="project" value="TreeGrafter"/>
</dbReference>
<evidence type="ECO:0000256" key="2">
    <source>
        <dbReference type="ARBA" id="ARBA00022741"/>
    </source>
</evidence>
<evidence type="ECO:0000256" key="3">
    <source>
        <dbReference type="ARBA" id="ARBA00022840"/>
    </source>
</evidence>
<dbReference type="InterPro" id="IPR003439">
    <property type="entry name" value="ABC_transporter-like_ATP-bd"/>
</dbReference>
<dbReference type="PROSITE" id="PS50893">
    <property type="entry name" value="ABC_TRANSPORTER_2"/>
    <property type="match status" value="1"/>
</dbReference>
<feature type="domain" description="ABC transporter" evidence="4">
    <location>
        <begin position="4"/>
        <end position="236"/>
    </location>
</feature>
<reference evidence="5 8" key="2">
    <citation type="submission" date="2019-02" db="EMBL/GenBank/DDBJ databases">
        <title>Complete genome sequence of Desulfobacter hydrogenophilus AcRS1.</title>
        <authorList>
            <person name="Marietou A."/>
            <person name="Lund M.B."/>
            <person name="Marshall I.P.G."/>
            <person name="Schreiber L."/>
            <person name="Jorgensen B."/>
        </authorList>
    </citation>
    <scope>NUCLEOTIDE SEQUENCE [LARGE SCALE GENOMIC DNA]</scope>
    <source>
        <strain evidence="5 8">AcRS1</strain>
    </source>
</reference>
<keyword evidence="8" id="KW-1185">Reference proteome</keyword>
<dbReference type="PANTHER" id="PTHR45772:SF7">
    <property type="entry name" value="AMINO ACID ABC TRANSPORTER ATP-BINDING PROTEIN"/>
    <property type="match status" value="1"/>
</dbReference>
<keyword evidence="2" id="KW-0547">Nucleotide-binding</keyword>
<dbReference type="OrthoDB" id="5405085at2"/>
<dbReference type="PANTHER" id="PTHR45772">
    <property type="entry name" value="CONSERVED COMPONENT OF ABC TRANSPORTER FOR NATURAL AMINO ACIDS-RELATED"/>
    <property type="match status" value="1"/>
</dbReference>
<evidence type="ECO:0000313" key="5">
    <source>
        <dbReference type="EMBL" id="QBH13407.1"/>
    </source>
</evidence>
<dbReference type="SMART" id="SM00382">
    <property type="entry name" value="AAA"/>
    <property type="match status" value="1"/>
</dbReference>
<dbReference type="InterPro" id="IPR032823">
    <property type="entry name" value="BCA_ABC_TP_C"/>
</dbReference>
<dbReference type="GO" id="GO:0005524">
    <property type="term" value="F:ATP binding"/>
    <property type="evidence" value="ECO:0007669"/>
    <property type="project" value="UniProtKB-KW"/>
</dbReference>
<dbReference type="GO" id="GO:0016887">
    <property type="term" value="F:ATP hydrolysis activity"/>
    <property type="evidence" value="ECO:0007669"/>
    <property type="project" value="InterPro"/>
</dbReference>
<dbReference type="Proteomes" id="UP000293902">
    <property type="component" value="Chromosome"/>
</dbReference>
<sequence>MNLLELKDVTKQFGGLTAVDSLSLSMEKGEILGVIGPNGAGKSTAFNCIAGVFPPTKGEVIFDGQVINGQKPWDLCKKGLARTFQIVKPFASKSVLYNVTVGAFVNTSSRGEAEAKAIDVLKLLNFDDKKDAKSSDLTIADRKRLEIARALATAPRLLLLDEVMAGLRPAEVDEMVEIIRFLREQGVTILVIEHIMRAIMALSDRIVVIHFGKKIAEGTPETVASDENVIKAYLGDEYGVS</sequence>
<dbReference type="RefSeq" id="WP_111960352.1">
    <property type="nucleotide sequence ID" value="NZ_CP036313.1"/>
</dbReference>
<evidence type="ECO:0000313" key="7">
    <source>
        <dbReference type="Proteomes" id="UP000248798"/>
    </source>
</evidence>
<dbReference type="GO" id="GO:0015808">
    <property type="term" value="P:L-alanine transport"/>
    <property type="evidence" value="ECO:0007669"/>
    <property type="project" value="TreeGrafter"/>
</dbReference>
<dbReference type="AlphaFoldDB" id="A0A328FAF8"/>
<reference evidence="6 7" key="1">
    <citation type="submission" date="2018-06" db="EMBL/GenBank/DDBJ databases">
        <title>Complete Genome Sequence of Desulfobacter hydrogenophilus (DSM3380).</title>
        <authorList>
            <person name="Marietou A."/>
            <person name="Schreiber L."/>
            <person name="Marshall I."/>
            <person name="Jorgensen B."/>
        </authorList>
    </citation>
    <scope>NUCLEOTIDE SEQUENCE [LARGE SCALE GENOMIC DNA]</scope>
    <source>
        <strain evidence="6 7">DSM 3380</strain>
    </source>
</reference>
<dbReference type="GO" id="GO:1903806">
    <property type="term" value="P:L-isoleucine import across plasma membrane"/>
    <property type="evidence" value="ECO:0007669"/>
    <property type="project" value="TreeGrafter"/>
</dbReference>
<dbReference type="InterPro" id="IPR027417">
    <property type="entry name" value="P-loop_NTPase"/>
</dbReference>
<gene>
    <name evidence="6" type="ORF">DO021_21080</name>
    <name evidence="5" type="ORF">EYB58_11025</name>
</gene>
<keyword evidence="1" id="KW-0813">Transport</keyword>
<dbReference type="Proteomes" id="UP000248798">
    <property type="component" value="Unassembled WGS sequence"/>
</dbReference>
<keyword evidence="3 6" id="KW-0067">ATP-binding</keyword>
<dbReference type="GO" id="GO:0005304">
    <property type="term" value="F:L-valine transmembrane transporter activity"/>
    <property type="evidence" value="ECO:0007669"/>
    <property type="project" value="TreeGrafter"/>
</dbReference>
<dbReference type="EMBL" id="CP036313">
    <property type="protein sequence ID" value="QBH13407.1"/>
    <property type="molecule type" value="Genomic_DNA"/>
</dbReference>
<dbReference type="InterPro" id="IPR003593">
    <property type="entry name" value="AAA+_ATPase"/>
</dbReference>
<dbReference type="GO" id="GO:1903805">
    <property type="term" value="P:L-valine import across plasma membrane"/>
    <property type="evidence" value="ECO:0007669"/>
    <property type="project" value="TreeGrafter"/>
</dbReference>
<dbReference type="Gene3D" id="3.40.50.300">
    <property type="entry name" value="P-loop containing nucleotide triphosphate hydrolases"/>
    <property type="match status" value="1"/>
</dbReference>
<dbReference type="SUPFAM" id="SSF52540">
    <property type="entry name" value="P-loop containing nucleoside triphosphate hydrolases"/>
    <property type="match status" value="1"/>
</dbReference>
<dbReference type="Pfam" id="PF00005">
    <property type="entry name" value="ABC_tran"/>
    <property type="match status" value="1"/>
</dbReference>
<dbReference type="Pfam" id="PF12399">
    <property type="entry name" value="BCA_ABC_TP_C"/>
    <property type="match status" value="1"/>
</dbReference>
<name>A0A328FAF8_9BACT</name>
<accession>A0A328FAF8</accession>
<dbReference type="GO" id="GO:0015192">
    <property type="term" value="F:L-phenylalanine transmembrane transporter activity"/>
    <property type="evidence" value="ECO:0007669"/>
    <property type="project" value="TreeGrafter"/>
</dbReference>
<protein>
    <submittedName>
        <fullName evidence="6">ABC transporter ATP-binding protein</fullName>
    </submittedName>
</protein>
<evidence type="ECO:0000313" key="8">
    <source>
        <dbReference type="Proteomes" id="UP000293902"/>
    </source>
</evidence>
<organism evidence="6 7">
    <name type="scientific">Desulfobacter hydrogenophilus</name>
    <dbReference type="NCBI Taxonomy" id="2291"/>
    <lineage>
        <taxon>Bacteria</taxon>
        <taxon>Pseudomonadati</taxon>
        <taxon>Thermodesulfobacteriota</taxon>
        <taxon>Desulfobacteria</taxon>
        <taxon>Desulfobacterales</taxon>
        <taxon>Desulfobacteraceae</taxon>
        <taxon>Desulfobacter</taxon>
    </lineage>
</organism>
<proteinExistence type="predicted"/>
<dbReference type="EMBL" id="QLNI01000068">
    <property type="protein sequence ID" value="RAM00063.1"/>
    <property type="molecule type" value="Genomic_DNA"/>
</dbReference>